<sequence length="27" mass="3181">MNPSCCEFLLQLLEEISLNLINCHKFQ</sequence>
<organism evidence="1">
    <name type="scientific">Rhizophora mucronata</name>
    <name type="common">Asiatic mangrove</name>
    <dbReference type="NCBI Taxonomy" id="61149"/>
    <lineage>
        <taxon>Eukaryota</taxon>
        <taxon>Viridiplantae</taxon>
        <taxon>Streptophyta</taxon>
        <taxon>Embryophyta</taxon>
        <taxon>Tracheophyta</taxon>
        <taxon>Spermatophyta</taxon>
        <taxon>Magnoliopsida</taxon>
        <taxon>eudicotyledons</taxon>
        <taxon>Gunneridae</taxon>
        <taxon>Pentapetalae</taxon>
        <taxon>rosids</taxon>
        <taxon>fabids</taxon>
        <taxon>Malpighiales</taxon>
        <taxon>Rhizophoraceae</taxon>
        <taxon>Rhizophora</taxon>
    </lineage>
</organism>
<protein>
    <submittedName>
        <fullName evidence="1">Uncharacterized protein</fullName>
    </submittedName>
</protein>
<accession>A0A2P2PRM5</accession>
<proteinExistence type="predicted"/>
<dbReference type="AlphaFoldDB" id="A0A2P2PRM5"/>
<dbReference type="EMBL" id="GGEC01076871">
    <property type="protein sequence ID" value="MBX57355.1"/>
    <property type="molecule type" value="Transcribed_RNA"/>
</dbReference>
<evidence type="ECO:0000313" key="1">
    <source>
        <dbReference type="EMBL" id="MBX57355.1"/>
    </source>
</evidence>
<name>A0A2P2PRM5_RHIMU</name>
<reference evidence="1" key="1">
    <citation type="submission" date="2018-02" db="EMBL/GenBank/DDBJ databases">
        <title>Rhizophora mucronata_Transcriptome.</title>
        <authorList>
            <person name="Meera S.P."/>
            <person name="Sreeshan A."/>
            <person name="Augustine A."/>
        </authorList>
    </citation>
    <scope>NUCLEOTIDE SEQUENCE</scope>
    <source>
        <tissue evidence="1">Leaf</tissue>
    </source>
</reference>